<dbReference type="Pfam" id="PF01596">
    <property type="entry name" value="Methyltransf_3"/>
    <property type="match status" value="1"/>
</dbReference>
<dbReference type="Gene3D" id="3.40.50.150">
    <property type="entry name" value="Vaccinia Virus protein VP39"/>
    <property type="match status" value="1"/>
</dbReference>
<evidence type="ECO:0000313" key="4">
    <source>
        <dbReference type="EMBL" id="SER51359.1"/>
    </source>
</evidence>
<evidence type="ECO:0000256" key="3">
    <source>
        <dbReference type="ARBA" id="ARBA00022691"/>
    </source>
</evidence>
<dbReference type="OrthoDB" id="9799672at2"/>
<protein>
    <submittedName>
        <fullName evidence="4">Caffeoyl-CoA O-methyltransferase</fullName>
    </submittedName>
</protein>
<dbReference type="InterPro" id="IPR050362">
    <property type="entry name" value="Cation-dep_OMT"/>
</dbReference>
<keyword evidence="5" id="KW-1185">Reference proteome</keyword>
<evidence type="ECO:0000256" key="1">
    <source>
        <dbReference type="ARBA" id="ARBA00022603"/>
    </source>
</evidence>
<dbReference type="GO" id="GO:0008757">
    <property type="term" value="F:S-adenosylmethionine-dependent methyltransferase activity"/>
    <property type="evidence" value="ECO:0007669"/>
    <property type="project" value="TreeGrafter"/>
</dbReference>
<reference evidence="5" key="1">
    <citation type="submission" date="2016-10" db="EMBL/GenBank/DDBJ databases">
        <authorList>
            <person name="Varghese N."/>
            <person name="Submissions S."/>
        </authorList>
    </citation>
    <scope>NUCLEOTIDE SEQUENCE [LARGE SCALE GENOMIC DNA]</scope>
    <source>
        <strain evidence="5">DSM 44437</strain>
    </source>
</reference>
<dbReference type="PANTHER" id="PTHR10509">
    <property type="entry name" value="O-METHYLTRANSFERASE-RELATED"/>
    <property type="match status" value="1"/>
</dbReference>
<dbReference type="AlphaFoldDB" id="A0A1H9PU97"/>
<dbReference type="PANTHER" id="PTHR10509:SF14">
    <property type="entry name" value="CAFFEOYL-COA O-METHYLTRANSFERASE 3-RELATED"/>
    <property type="match status" value="1"/>
</dbReference>
<sequence length="232" mass="25393">MSVTLNGATQVDKRIRLTPEILDYVLTCTEQPVPVQQWLIDATTALGQVAEMQVAHEQAVLFTLLAAASKAHRIVEVGTFTGYSALAFARGMPAEGVIDTYDITDKWSSTARRAWQEAGFADRIRQHIGPAADLLDQLPPEPAVGLVFIDADKVSYIRYWEQLVPRVVDNGLIIADNVLYAGEATSVHAEGNAAAIRTFNEHVRADDRVQAVMLPLADGLTIARKLPAGYRR</sequence>
<evidence type="ECO:0000256" key="2">
    <source>
        <dbReference type="ARBA" id="ARBA00022679"/>
    </source>
</evidence>
<dbReference type="GO" id="GO:0032259">
    <property type="term" value="P:methylation"/>
    <property type="evidence" value="ECO:0007669"/>
    <property type="project" value="UniProtKB-KW"/>
</dbReference>
<keyword evidence="3" id="KW-0949">S-adenosyl-L-methionine</keyword>
<dbReference type="STRING" id="65499.SAMN04488000_109247"/>
<dbReference type="SUPFAM" id="SSF53335">
    <property type="entry name" value="S-adenosyl-L-methionine-dependent methyltransferases"/>
    <property type="match status" value="1"/>
</dbReference>
<dbReference type="PROSITE" id="PS51682">
    <property type="entry name" value="SAM_OMT_I"/>
    <property type="match status" value="1"/>
</dbReference>
<accession>A0A1H9PU97</accession>
<keyword evidence="1 4" id="KW-0489">Methyltransferase</keyword>
<organism evidence="4 5">
    <name type="scientific">Lentzea albida</name>
    <dbReference type="NCBI Taxonomy" id="65499"/>
    <lineage>
        <taxon>Bacteria</taxon>
        <taxon>Bacillati</taxon>
        <taxon>Actinomycetota</taxon>
        <taxon>Actinomycetes</taxon>
        <taxon>Pseudonocardiales</taxon>
        <taxon>Pseudonocardiaceae</taxon>
        <taxon>Lentzea</taxon>
    </lineage>
</organism>
<dbReference type="Proteomes" id="UP000199503">
    <property type="component" value="Unassembled WGS sequence"/>
</dbReference>
<keyword evidence="2 4" id="KW-0808">Transferase</keyword>
<proteinExistence type="predicted"/>
<dbReference type="RefSeq" id="WP_089919599.1">
    <property type="nucleotide sequence ID" value="NZ_FOFV01000009.1"/>
</dbReference>
<dbReference type="InterPro" id="IPR029063">
    <property type="entry name" value="SAM-dependent_MTases_sf"/>
</dbReference>
<dbReference type="InterPro" id="IPR002935">
    <property type="entry name" value="SAM_O-MeTrfase"/>
</dbReference>
<name>A0A1H9PU97_9PSEU</name>
<dbReference type="GO" id="GO:0008171">
    <property type="term" value="F:O-methyltransferase activity"/>
    <property type="evidence" value="ECO:0007669"/>
    <property type="project" value="InterPro"/>
</dbReference>
<gene>
    <name evidence="4" type="ORF">SAMN04488000_109247</name>
</gene>
<evidence type="ECO:0000313" key="5">
    <source>
        <dbReference type="Proteomes" id="UP000199503"/>
    </source>
</evidence>
<dbReference type="EMBL" id="FOFV01000009">
    <property type="protein sequence ID" value="SER51359.1"/>
    <property type="molecule type" value="Genomic_DNA"/>
</dbReference>